<dbReference type="Proteomes" id="UP001628091">
    <property type="component" value="Unassembled WGS sequence"/>
</dbReference>
<sequence length="160" mass="17640">MFHHTEKERLFFAVARLILASMSLFDHIGFHTPDLSRSLHFYAGCMPALELEVIRNADTSFFVSGGERAPVPFIWVMAAQQPGDLLPEGAPQKPGDHLHLMFAALSRDAVEAFHEAALMFGGTDSGPPGYQGPEEMGYYAALVFDPDGNTIEVGFRERRG</sequence>
<proteinExistence type="predicted"/>
<dbReference type="InterPro" id="IPR004360">
    <property type="entry name" value="Glyas_Fos-R_dOase_dom"/>
</dbReference>
<keyword evidence="3" id="KW-1185">Reference proteome</keyword>
<dbReference type="Gene3D" id="3.10.180.10">
    <property type="entry name" value="2,3-Dihydroxybiphenyl 1,2-Dioxygenase, domain 1"/>
    <property type="match status" value="1"/>
</dbReference>
<evidence type="ECO:0000313" key="2">
    <source>
        <dbReference type="EMBL" id="GAB1583092.1"/>
    </source>
</evidence>
<dbReference type="InterPro" id="IPR037523">
    <property type="entry name" value="VOC_core"/>
</dbReference>
<dbReference type="InterPro" id="IPR029068">
    <property type="entry name" value="Glyas_Bleomycin-R_OHBP_Dase"/>
</dbReference>
<comment type="caution">
    <text evidence="2">The sequence shown here is derived from an EMBL/GenBank/DDBJ whole genome shotgun (WGS) entry which is preliminary data.</text>
</comment>
<organism evidence="2 3">
    <name type="scientific">Phyllobacterium phragmitis</name>
    <dbReference type="NCBI Taxonomy" id="2670329"/>
    <lineage>
        <taxon>Bacteria</taxon>
        <taxon>Pseudomonadati</taxon>
        <taxon>Pseudomonadota</taxon>
        <taxon>Alphaproteobacteria</taxon>
        <taxon>Hyphomicrobiales</taxon>
        <taxon>Phyllobacteriaceae</taxon>
        <taxon>Phyllobacterium</taxon>
    </lineage>
</organism>
<protein>
    <submittedName>
        <fullName evidence="2">VOC family protein</fullName>
    </submittedName>
</protein>
<dbReference type="PROSITE" id="PS51819">
    <property type="entry name" value="VOC"/>
    <property type="match status" value="1"/>
</dbReference>
<reference evidence="2 3" key="1">
    <citation type="submission" date="2024-10" db="EMBL/GenBank/DDBJ databases">
        <title>Isolation, draft genome sequencing and identification of Phyllobacterium sp. NSA23, isolated from leaf soil.</title>
        <authorList>
            <person name="Akita H."/>
        </authorList>
    </citation>
    <scope>NUCLEOTIDE SEQUENCE [LARGE SCALE GENOMIC DNA]</scope>
    <source>
        <strain evidence="2 3">NSA23</strain>
    </source>
</reference>
<evidence type="ECO:0000259" key="1">
    <source>
        <dbReference type="PROSITE" id="PS51819"/>
    </source>
</evidence>
<dbReference type="Pfam" id="PF00903">
    <property type="entry name" value="Glyoxalase"/>
    <property type="match status" value="1"/>
</dbReference>
<dbReference type="SUPFAM" id="SSF54593">
    <property type="entry name" value="Glyoxalase/Bleomycin resistance protein/Dihydroxybiphenyl dioxygenase"/>
    <property type="match status" value="1"/>
</dbReference>
<dbReference type="EMBL" id="BAAFZP010000001">
    <property type="protein sequence ID" value="GAB1583092.1"/>
    <property type="molecule type" value="Genomic_DNA"/>
</dbReference>
<evidence type="ECO:0000313" key="3">
    <source>
        <dbReference type="Proteomes" id="UP001628091"/>
    </source>
</evidence>
<dbReference type="PANTHER" id="PTHR35006">
    <property type="entry name" value="GLYOXALASE FAMILY PROTEIN (AFU_ORTHOLOGUE AFUA_5G14830)"/>
    <property type="match status" value="1"/>
</dbReference>
<dbReference type="PANTHER" id="PTHR35006:SF2">
    <property type="entry name" value="GLYOXALASE FAMILY PROTEIN (AFU_ORTHOLOGUE AFUA_5G14830)"/>
    <property type="match status" value="1"/>
</dbReference>
<gene>
    <name evidence="2" type="ORF">PPNSA23_30350</name>
</gene>
<name>A0ABQ0H2F3_9HYPH</name>
<accession>A0ABQ0H2F3</accession>
<feature type="domain" description="VOC" evidence="1">
    <location>
        <begin position="24"/>
        <end position="156"/>
    </location>
</feature>